<dbReference type="AlphaFoldDB" id="A0A3B6V807"/>
<keyword evidence="7" id="KW-0479">Metal-binding</keyword>
<dbReference type="GO" id="GO:0046872">
    <property type="term" value="F:metal ion binding"/>
    <property type="evidence" value="ECO:0007669"/>
    <property type="project" value="UniProtKB-KW"/>
</dbReference>
<evidence type="ECO:0000313" key="10">
    <source>
        <dbReference type="EMBL" id="ACN82683.1"/>
    </source>
</evidence>
<dbReference type="GO" id="GO:0004177">
    <property type="term" value="F:aminopeptidase activity"/>
    <property type="evidence" value="ECO:0007669"/>
    <property type="project" value="UniProtKB-KW"/>
</dbReference>
<evidence type="ECO:0000256" key="4">
    <source>
        <dbReference type="ARBA" id="ARBA00008236"/>
    </source>
</evidence>
<dbReference type="Pfam" id="PF02073">
    <property type="entry name" value="Peptidase_M29"/>
    <property type="match status" value="1"/>
</dbReference>
<keyword evidence="6" id="KW-0645">Protease</keyword>
<dbReference type="STRING" id="565034.BHWA1_00183"/>
<dbReference type="GO" id="GO:0006508">
    <property type="term" value="P:proteolysis"/>
    <property type="evidence" value="ECO:0007669"/>
    <property type="project" value="UniProtKB-KW"/>
</dbReference>
<evidence type="ECO:0000256" key="9">
    <source>
        <dbReference type="ARBA" id="ARBA00023049"/>
    </source>
</evidence>
<accession>A0A3B6V807</accession>
<dbReference type="EMBL" id="CP001357">
    <property type="protein sequence ID" value="ACN82683.1"/>
    <property type="molecule type" value="Genomic_DNA"/>
</dbReference>
<evidence type="ECO:0000256" key="8">
    <source>
        <dbReference type="ARBA" id="ARBA00022801"/>
    </source>
</evidence>
<proteinExistence type="inferred from homology"/>
<dbReference type="PANTHER" id="PTHR34448:SF1">
    <property type="entry name" value="BLL6088 PROTEIN"/>
    <property type="match status" value="1"/>
</dbReference>
<evidence type="ECO:0000256" key="3">
    <source>
        <dbReference type="ARBA" id="ARBA00001947"/>
    </source>
</evidence>
<dbReference type="SUPFAM" id="SSF144052">
    <property type="entry name" value="Thermophilic metalloprotease-like"/>
    <property type="match status" value="1"/>
</dbReference>
<gene>
    <name evidence="10" type="ordered locus">BHWA1_00183</name>
</gene>
<evidence type="ECO:0000256" key="5">
    <source>
        <dbReference type="ARBA" id="ARBA00022438"/>
    </source>
</evidence>
<organism evidence="10 11">
    <name type="scientific">Brachyspira hyodysenteriae (strain ATCC 49526 / WA1)</name>
    <dbReference type="NCBI Taxonomy" id="565034"/>
    <lineage>
        <taxon>Bacteria</taxon>
        <taxon>Pseudomonadati</taxon>
        <taxon>Spirochaetota</taxon>
        <taxon>Spirochaetia</taxon>
        <taxon>Brachyspirales</taxon>
        <taxon>Brachyspiraceae</taxon>
        <taxon>Brachyspira</taxon>
    </lineage>
</organism>
<name>A0A3B6V807_BRAHW</name>
<dbReference type="Gene3D" id="3.40.1830.10">
    <property type="entry name" value="Thermophilic metalloprotease (M29)"/>
    <property type="match status" value="1"/>
</dbReference>
<dbReference type="Proteomes" id="UP000001803">
    <property type="component" value="Chromosome"/>
</dbReference>
<dbReference type="InterPro" id="IPR052170">
    <property type="entry name" value="M29_Exopeptidase"/>
</dbReference>
<dbReference type="KEGG" id="bhy:BHWA1_00183"/>
<reference evidence="10 11" key="1">
    <citation type="journal article" date="2009" name="PLoS ONE">
        <title>Genome sequence of the pathogenic intestinal spirochete Brachyspira hyodysenteriae reveals adaptations to its lifestyle in the porcine large intestine.</title>
        <authorList>
            <person name="Bellgard M.I."/>
            <person name="Wanchanthuek P."/>
            <person name="La T."/>
            <person name="Ryan K."/>
            <person name="Moolhuijzen P."/>
            <person name="Albertyn Z."/>
            <person name="Shaban B."/>
            <person name="Motro Y."/>
            <person name="Dunn D.S."/>
            <person name="Schibeci D."/>
            <person name="Hunter A."/>
            <person name="Barrero R."/>
            <person name="Phillips N.D."/>
            <person name="Hampson D.J."/>
        </authorList>
    </citation>
    <scope>NUCLEOTIDE SEQUENCE [LARGE SCALE GENOMIC DNA]</scope>
    <source>
        <strain evidence="11">ATCC 49526 / WA1</strain>
    </source>
</reference>
<evidence type="ECO:0000313" key="11">
    <source>
        <dbReference type="Proteomes" id="UP000001803"/>
    </source>
</evidence>
<dbReference type="PANTHER" id="PTHR34448">
    <property type="entry name" value="AMINOPEPTIDASE"/>
    <property type="match status" value="1"/>
</dbReference>
<keyword evidence="8" id="KW-0378">Hydrolase</keyword>
<evidence type="ECO:0000256" key="1">
    <source>
        <dbReference type="ARBA" id="ARBA00001941"/>
    </source>
</evidence>
<protein>
    <submittedName>
        <fullName evidence="10">Aminopeptidase</fullName>
    </submittedName>
</protein>
<sequence length="389" mass="44291">MNQSKINDIKLRKHFMKDSRIEKLAKNIVTYSCKLKKGEKILIKSYGEGEERNLVNAIIKEVYKVGASPFVWNHDPHILRELLKQCNEEQMKIWAKSDLMLMKEMDAYVGIWGGLNSSESSSVKMENHAIYEKFYLDPVHMKERVKNTKWVVMNYPTPAMAQQASMSTDEFEDFYFKVCNLDYSKMSKAMDNLVKLMNKTDKVRIVGKGTDLTFSIKDIPAIKCAGELNIPDGEVYTAPVKNSVNGVLSYNTPSLYSDGFTYENIKFEFKNGKIINATCNDTNRINKILDSDAGSRYIGEFAIGVNPYITEPMKDILFDEKIMGSFHFTPGACYDDASNGNSSKIHWDLVCIQTKKYGGGEIYFDDKLIRKDGLFVADSLKCLNPNNLK</sequence>
<comment type="cofactor">
    <cofactor evidence="3">
        <name>Zn(2+)</name>
        <dbReference type="ChEBI" id="CHEBI:29105"/>
    </cofactor>
</comment>
<keyword evidence="5 10" id="KW-0031">Aminopeptidase</keyword>
<keyword evidence="9" id="KW-0482">Metalloprotease</keyword>
<dbReference type="InterPro" id="IPR000787">
    <property type="entry name" value="Peptidase_M29"/>
</dbReference>
<comment type="cofactor">
    <cofactor evidence="1">
        <name>Co(2+)</name>
        <dbReference type="ChEBI" id="CHEBI:48828"/>
    </cofactor>
</comment>
<comment type="similarity">
    <text evidence="4">Belongs to the peptidase M29 family.</text>
</comment>
<evidence type="ECO:0000256" key="2">
    <source>
        <dbReference type="ARBA" id="ARBA00001946"/>
    </source>
</evidence>
<keyword evidence="11" id="KW-1185">Reference proteome</keyword>
<evidence type="ECO:0000256" key="6">
    <source>
        <dbReference type="ARBA" id="ARBA00022670"/>
    </source>
</evidence>
<dbReference type="InterPro" id="IPR035097">
    <property type="entry name" value="M29_N-terminal"/>
</dbReference>
<comment type="cofactor">
    <cofactor evidence="2">
        <name>Mg(2+)</name>
        <dbReference type="ChEBI" id="CHEBI:18420"/>
    </cofactor>
</comment>
<evidence type="ECO:0000256" key="7">
    <source>
        <dbReference type="ARBA" id="ARBA00022723"/>
    </source>
</evidence>
<dbReference type="GO" id="GO:0008237">
    <property type="term" value="F:metallopeptidase activity"/>
    <property type="evidence" value="ECO:0007669"/>
    <property type="project" value="UniProtKB-KW"/>
</dbReference>